<protein>
    <recommendedName>
        <fullName evidence="1">F-box domain-containing protein</fullName>
    </recommendedName>
</protein>
<proteinExistence type="predicted"/>
<evidence type="ECO:0000313" key="2">
    <source>
        <dbReference type="EMBL" id="KAK0390668.1"/>
    </source>
</evidence>
<gene>
    <name evidence="2" type="ORF">NLU13_0172</name>
</gene>
<name>A0AA39GNJ5_SARSR</name>
<dbReference type="CDD" id="cd09917">
    <property type="entry name" value="F-box_SF"/>
    <property type="match status" value="1"/>
</dbReference>
<feature type="domain" description="F-box" evidence="1">
    <location>
        <begin position="69"/>
        <end position="115"/>
    </location>
</feature>
<reference evidence="2" key="1">
    <citation type="submission" date="2022-10" db="EMBL/GenBank/DDBJ databases">
        <title>Determination and structural analysis of whole genome sequence of Sarocladium strictum F4-1.</title>
        <authorList>
            <person name="Hu L."/>
            <person name="Jiang Y."/>
        </authorList>
    </citation>
    <scope>NUCLEOTIDE SEQUENCE</scope>
    <source>
        <strain evidence="2">F4-1</strain>
    </source>
</reference>
<evidence type="ECO:0000313" key="3">
    <source>
        <dbReference type="Proteomes" id="UP001175261"/>
    </source>
</evidence>
<dbReference type="SMART" id="SM00256">
    <property type="entry name" value="FBOX"/>
    <property type="match status" value="1"/>
</dbReference>
<organism evidence="2 3">
    <name type="scientific">Sarocladium strictum</name>
    <name type="common">Black bundle disease fungus</name>
    <name type="synonym">Acremonium strictum</name>
    <dbReference type="NCBI Taxonomy" id="5046"/>
    <lineage>
        <taxon>Eukaryota</taxon>
        <taxon>Fungi</taxon>
        <taxon>Dikarya</taxon>
        <taxon>Ascomycota</taxon>
        <taxon>Pezizomycotina</taxon>
        <taxon>Sordariomycetes</taxon>
        <taxon>Hypocreomycetidae</taxon>
        <taxon>Hypocreales</taxon>
        <taxon>Sarocladiaceae</taxon>
        <taxon>Sarocladium</taxon>
    </lineage>
</organism>
<dbReference type="PROSITE" id="PS50181">
    <property type="entry name" value="FBOX"/>
    <property type="match status" value="1"/>
</dbReference>
<dbReference type="EMBL" id="JAPDFR010000001">
    <property type="protein sequence ID" value="KAK0390668.1"/>
    <property type="molecule type" value="Genomic_DNA"/>
</dbReference>
<comment type="caution">
    <text evidence="2">The sequence shown here is derived from an EMBL/GenBank/DDBJ whole genome shotgun (WGS) entry which is preliminary data.</text>
</comment>
<dbReference type="InterPro" id="IPR036047">
    <property type="entry name" value="F-box-like_dom_sf"/>
</dbReference>
<sequence length="333" mass="38583">MPKPDYPGWWSDEEFEIREDQREAMIETLGLPLVGWERKVTHVEPREHLPILGSIATPFPETPTRLHEYGKLEMLPLEVTHIVLLRLDMQSIFHTRQTSSRLRAVVDSCRQYGIVAAHGLDLYCLLLRSSLAHQVSLRKFFYMMCESQCHNCQKCCWMCRFDDETSVGWVWTTDTVKKFPLYLDNEDLEQLRTFDVSVGPGLTPASRQRRKHTVVAAEDAAWLFAGDHPGYPDDPDIISVNYTLGYCVLPHFDVHSNTVDRGVLCLGCVRAWKPDRTLGVPETFDGAHERLYTRAEFVHHLKWCVSAQLFWEGELDWRTRTSTRQLGVLSWYI</sequence>
<evidence type="ECO:0000259" key="1">
    <source>
        <dbReference type="PROSITE" id="PS50181"/>
    </source>
</evidence>
<dbReference type="Proteomes" id="UP001175261">
    <property type="component" value="Unassembled WGS sequence"/>
</dbReference>
<dbReference type="SUPFAM" id="SSF81383">
    <property type="entry name" value="F-box domain"/>
    <property type="match status" value="1"/>
</dbReference>
<dbReference type="Pfam" id="PF00646">
    <property type="entry name" value="F-box"/>
    <property type="match status" value="1"/>
</dbReference>
<accession>A0AA39GNJ5</accession>
<dbReference type="AlphaFoldDB" id="A0AA39GNJ5"/>
<keyword evidence="3" id="KW-1185">Reference proteome</keyword>
<dbReference type="InterPro" id="IPR001810">
    <property type="entry name" value="F-box_dom"/>
</dbReference>